<dbReference type="AlphaFoldDB" id="A0A6M4G4C2"/>
<dbReference type="RefSeq" id="WP_169860610.1">
    <property type="nucleotide sequence ID" value="NZ_CP053021.1"/>
</dbReference>
<organism evidence="1 2">
    <name type="scientific">Sphingobium yanoikuyae</name>
    <name type="common">Sphingomonas yanoikuyae</name>
    <dbReference type="NCBI Taxonomy" id="13690"/>
    <lineage>
        <taxon>Bacteria</taxon>
        <taxon>Pseudomonadati</taxon>
        <taxon>Pseudomonadota</taxon>
        <taxon>Alphaproteobacteria</taxon>
        <taxon>Sphingomonadales</taxon>
        <taxon>Sphingomonadaceae</taxon>
        <taxon>Sphingobium</taxon>
    </lineage>
</organism>
<dbReference type="Proteomes" id="UP000502611">
    <property type="component" value="Chromosome"/>
</dbReference>
<proteinExistence type="predicted"/>
<reference evidence="1 2" key="1">
    <citation type="submission" date="2020-04" db="EMBL/GenBank/DDBJ databases">
        <title>The Whole Genome Analysis of High salt-tolerant Sphingobium yanoikuyae YC-XJ2 with Aryl organophosphorus flame retardants (aryl-OPFRs)-degrading capacity and characteristics of Related phosphotriesterase.</title>
        <authorList>
            <person name="Li X."/>
        </authorList>
    </citation>
    <scope>NUCLEOTIDE SEQUENCE [LARGE SCALE GENOMIC DNA]</scope>
    <source>
        <strain evidence="1 2">YC-XJ2</strain>
    </source>
</reference>
<dbReference type="EMBL" id="CP053021">
    <property type="protein sequence ID" value="QJR01949.1"/>
    <property type="molecule type" value="Genomic_DNA"/>
</dbReference>
<accession>A0A6M4G4C2</accession>
<evidence type="ECO:0000313" key="2">
    <source>
        <dbReference type="Proteomes" id="UP000502611"/>
    </source>
</evidence>
<gene>
    <name evidence="1" type="ORF">HH800_06890</name>
</gene>
<name>A0A6M4G4C2_SPHYA</name>
<protein>
    <submittedName>
        <fullName evidence="1">Uncharacterized protein</fullName>
    </submittedName>
</protein>
<evidence type="ECO:0000313" key="1">
    <source>
        <dbReference type="EMBL" id="QJR01949.1"/>
    </source>
</evidence>
<sequence length="225" mass="23701">MITMIVPAAILRKDRIIQAHGSVEPFGSDHLICRFASKADADQFRGSYVNESECKASTTSVAAASTASVAATSAATSRASYSADASISATATRAGSATDAARPDLRSSSCGTSYATATSATSRSDDGFMAHLTLDGARLTGTLTGDFVLGQRRFMIGDEWHALPVAESYSITIPASHAPFALIRTIAILAKVKFSSGPRLVEDDKLFCVIRDPEEVIRFLTLVSA</sequence>